<feature type="signal peptide" evidence="1">
    <location>
        <begin position="1"/>
        <end position="20"/>
    </location>
</feature>
<accession>A0A8X6MWF9</accession>
<gene>
    <name evidence="2" type="ORF">NPIL_681621</name>
</gene>
<keyword evidence="3" id="KW-1185">Reference proteome</keyword>
<evidence type="ECO:0000313" key="3">
    <source>
        <dbReference type="Proteomes" id="UP000887013"/>
    </source>
</evidence>
<sequence length="101" mass="10908">MLATAAVAVLPLRVLPPGQAQMVRRAAAAAWRQCGMSVCAAWRSGALAQRTYARAYKSGGGSKWRFAAAILSSKHFQLILSDTEEEALLLDRFFDCLGHGL</sequence>
<reference evidence="2" key="1">
    <citation type="submission" date="2020-08" db="EMBL/GenBank/DDBJ databases">
        <title>Multicomponent nature underlies the extraordinary mechanical properties of spider dragline silk.</title>
        <authorList>
            <person name="Kono N."/>
            <person name="Nakamura H."/>
            <person name="Mori M."/>
            <person name="Yoshida Y."/>
            <person name="Ohtoshi R."/>
            <person name="Malay A.D."/>
            <person name="Moran D.A.P."/>
            <person name="Tomita M."/>
            <person name="Numata K."/>
            <person name="Arakawa K."/>
        </authorList>
    </citation>
    <scope>NUCLEOTIDE SEQUENCE</scope>
</reference>
<keyword evidence="1" id="KW-0732">Signal</keyword>
<evidence type="ECO:0000256" key="1">
    <source>
        <dbReference type="SAM" id="SignalP"/>
    </source>
</evidence>
<feature type="chain" id="PRO_5036475539" evidence="1">
    <location>
        <begin position="21"/>
        <end position="101"/>
    </location>
</feature>
<protein>
    <submittedName>
        <fullName evidence="2">Uncharacterized protein</fullName>
    </submittedName>
</protein>
<proteinExistence type="predicted"/>
<comment type="caution">
    <text evidence="2">The sequence shown here is derived from an EMBL/GenBank/DDBJ whole genome shotgun (WGS) entry which is preliminary data.</text>
</comment>
<organism evidence="2 3">
    <name type="scientific">Nephila pilipes</name>
    <name type="common">Giant wood spider</name>
    <name type="synonym">Nephila maculata</name>
    <dbReference type="NCBI Taxonomy" id="299642"/>
    <lineage>
        <taxon>Eukaryota</taxon>
        <taxon>Metazoa</taxon>
        <taxon>Ecdysozoa</taxon>
        <taxon>Arthropoda</taxon>
        <taxon>Chelicerata</taxon>
        <taxon>Arachnida</taxon>
        <taxon>Araneae</taxon>
        <taxon>Araneomorphae</taxon>
        <taxon>Entelegynae</taxon>
        <taxon>Araneoidea</taxon>
        <taxon>Nephilidae</taxon>
        <taxon>Nephila</taxon>
    </lineage>
</organism>
<dbReference type="Proteomes" id="UP000887013">
    <property type="component" value="Unassembled WGS sequence"/>
</dbReference>
<dbReference type="AlphaFoldDB" id="A0A8X6MWF9"/>
<dbReference type="EMBL" id="BMAW01051606">
    <property type="protein sequence ID" value="GFS81481.1"/>
    <property type="molecule type" value="Genomic_DNA"/>
</dbReference>
<evidence type="ECO:0000313" key="2">
    <source>
        <dbReference type="EMBL" id="GFS81481.1"/>
    </source>
</evidence>
<name>A0A8X6MWF9_NEPPI</name>